<proteinExistence type="predicted"/>
<evidence type="ECO:0000313" key="2">
    <source>
        <dbReference type="Proteomes" id="UP001179952"/>
    </source>
</evidence>
<dbReference type="AlphaFoldDB" id="A0AAV9A2Y4"/>
<name>A0AAV9A2Y4_ACOGR</name>
<dbReference type="EMBL" id="JAUJYN010000016">
    <property type="protein sequence ID" value="KAK1258511.1"/>
    <property type="molecule type" value="Genomic_DNA"/>
</dbReference>
<reference evidence="1" key="1">
    <citation type="journal article" date="2023" name="Nat. Commun.">
        <title>Diploid and tetraploid genomes of Acorus and the evolution of monocots.</title>
        <authorList>
            <person name="Ma L."/>
            <person name="Liu K.W."/>
            <person name="Li Z."/>
            <person name="Hsiao Y.Y."/>
            <person name="Qi Y."/>
            <person name="Fu T."/>
            <person name="Tang G.D."/>
            <person name="Zhang D."/>
            <person name="Sun W.H."/>
            <person name="Liu D.K."/>
            <person name="Li Y."/>
            <person name="Chen G.Z."/>
            <person name="Liu X.D."/>
            <person name="Liao X.Y."/>
            <person name="Jiang Y.T."/>
            <person name="Yu X."/>
            <person name="Hao Y."/>
            <person name="Huang J."/>
            <person name="Zhao X.W."/>
            <person name="Ke S."/>
            <person name="Chen Y.Y."/>
            <person name="Wu W.L."/>
            <person name="Hsu J.L."/>
            <person name="Lin Y.F."/>
            <person name="Huang M.D."/>
            <person name="Li C.Y."/>
            <person name="Huang L."/>
            <person name="Wang Z.W."/>
            <person name="Zhao X."/>
            <person name="Zhong W.Y."/>
            <person name="Peng D.H."/>
            <person name="Ahmad S."/>
            <person name="Lan S."/>
            <person name="Zhang J.S."/>
            <person name="Tsai W.C."/>
            <person name="Van de Peer Y."/>
            <person name="Liu Z.J."/>
        </authorList>
    </citation>
    <scope>NUCLEOTIDE SEQUENCE</scope>
    <source>
        <strain evidence="1">SCP</strain>
    </source>
</reference>
<dbReference type="Proteomes" id="UP001179952">
    <property type="component" value="Unassembled WGS sequence"/>
</dbReference>
<comment type="caution">
    <text evidence="1">The sequence shown here is derived from an EMBL/GenBank/DDBJ whole genome shotgun (WGS) entry which is preliminary data.</text>
</comment>
<gene>
    <name evidence="1" type="ORF">QJS04_geneDACA011482</name>
</gene>
<sequence>MKQQKEIVTGYVEANKVLKKAKSTRKKAEIWPYLSCIECFPNCMYWFQSFNV</sequence>
<accession>A0AAV9A2Y4</accession>
<reference evidence="1" key="2">
    <citation type="submission" date="2023-06" db="EMBL/GenBank/DDBJ databases">
        <authorList>
            <person name="Ma L."/>
            <person name="Liu K.-W."/>
            <person name="Li Z."/>
            <person name="Hsiao Y.-Y."/>
            <person name="Qi Y."/>
            <person name="Fu T."/>
            <person name="Tang G."/>
            <person name="Zhang D."/>
            <person name="Sun W.-H."/>
            <person name="Liu D.-K."/>
            <person name="Li Y."/>
            <person name="Chen G.-Z."/>
            <person name="Liu X.-D."/>
            <person name="Liao X.-Y."/>
            <person name="Jiang Y.-T."/>
            <person name="Yu X."/>
            <person name="Hao Y."/>
            <person name="Huang J."/>
            <person name="Zhao X.-W."/>
            <person name="Ke S."/>
            <person name="Chen Y.-Y."/>
            <person name="Wu W.-L."/>
            <person name="Hsu J.-L."/>
            <person name="Lin Y.-F."/>
            <person name="Huang M.-D."/>
            <person name="Li C.-Y."/>
            <person name="Huang L."/>
            <person name="Wang Z.-W."/>
            <person name="Zhao X."/>
            <person name="Zhong W.-Y."/>
            <person name="Peng D.-H."/>
            <person name="Ahmad S."/>
            <person name="Lan S."/>
            <person name="Zhang J.-S."/>
            <person name="Tsai W.-C."/>
            <person name="Van De Peer Y."/>
            <person name="Liu Z.-J."/>
        </authorList>
    </citation>
    <scope>NUCLEOTIDE SEQUENCE</scope>
    <source>
        <strain evidence="1">SCP</strain>
        <tissue evidence="1">Leaves</tissue>
    </source>
</reference>
<protein>
    <submittedName>
        <fullName evidence="1">Uncharacterized protein</fullName>
    </submittedName>
</protein>
<evidence type="ECO:0000313" key="1">
    <source>
        <dbReference type="EMBL" id="KAK1258511.1"/>
    </source>
</evidence>
<keyword evidence="2" id="KW-1185">Reference proteome</keyword>
<organism evidence="1 2">
    <name type="scientific">Acorus gramineus</name>
    <name type="common">Dwarf sweet flag</name>
    <dbReference type="NCBI Taxonomy" id="55184"/>
    <lineage>
        <taxon>Eukaryota</taxon>
        <taxon>Viridiplantae</taxon>
        <taxon>Streptophyta</taxon>
        <taxon>Embryophyta</taxon>
        <taxon>Tracheophyta</taxon>
        <taxon>Spermatophyta</taxon>
        <taxon>Magnoliopsida</taxon>
        <taxon>Liliopsida</taxon>
        <taxon>Acoraceae</taxon>
        <taxon>Acorus</taxon>
    </lineage>
</organism>